<dbReference type="Pfam" id="PF00001">
    <property type="entry name" value="7tm_1"/>
    <property type="match status" value="1"/>
</dbReference>
<evidence type="ECO:0000313" key="21">
    <source>
        <dbReference type="Proteomes" id="UP000663842"/>
    </source>
</evidence>
<proteinExistence type="inferred from homology"/>
<dbReference type="PANTHER" id="PTHR45695">
    <property type="entry name" value="LEUCOKININ RECEPTOR-RELATED"/>
    <property type="match status" value="1"/>
</dbReference>
<evidence type="ECO:0000313" key="17">
    <source>
        <dbReference type="EMBL" id="CAF2151060.1"/>
    </source>
</evidence>
<dbReference type="Proteomes" id="UP000663855">
    <property type="component" value="Unassembled WGS sequence"/>
</dbReference>
<feature type="transmembrane region" description="Helical" evidence="12">
    <location>
        <begin position="140"/>
        <end position="160"/>
    </location>
</feature>
<protein>
    <recommendedName>
        <fullName evidence="13">G-protein coupled receptors family 1 profile domain-containing protein</fullName>
    </recommendedName>
</protein>
<sequence length="388" mass="44749">MEIINETTAINITDEQDFFLYAGRVLLVFYCLIFIFGLLGNSMVIGVAIRMKNYRNVTNCYVINLAIADLLFLTLSIPYTAYLGVQNTYPFGDIICKIHTYLAYGFLQATCTILAVMSIDRFLYIVRPKSKLGWRTPRNAFIICIFIWAFSLILIIPYHIVSRVLTPDYTACELNEHQNLIVCFFPFCSYYAIPLLVIIVCYTNLALYVIRTSRKMAGYMNTKNSHQTAQLKQRRVTRMVIGVTLAFAICWLPIHILELTKCGNSSYLNYLIDFYPKSLYSIRAFTHALAYFNSCLNPYLYAILNRNFCIDLADMIPSWMSCCKTIETNESENLSLTKKGLPTALNQNIILKHYHDHEEDKIDDHEHKLTTNDASCQVELFRKKVNII</sequence>
<keyword evidence="3 11" id="KW-0812">Transmembrane</keyword>
<feature type="transmembrane region" description="Helical" evidence="12">
    <location>
        <begin position="101"/>
        <end position="119"/>
    </location>
</feature>
<dbReference type="Gene3D" id="1.20.1070.10">
    <property type="entry name" value="Rhodopsin 7-helix transmembrane proteins"/>
    <property type="match status" value="1"/>
</dbReference>
<dbReference type="Proteomes" id="UP000663856">
    <property type="component" value="Unassembled WGS sequence"/>
</dbReference>
<evidence type="ECO:0000313" key="22">
    <source>
        <dbReference type="Proteomes" id="UP000663866"/>
    </source>
</evidence>
<comment type="subcellular location">
    <subcellularLocation>
        <location evidence="1">Cell membrane</location>
        <topology evidence="1">Multi-pass membrane protein</topology>
    </subcellularLocation>
</comment>
<evidence type="ECO:0000256" key="1">
    <source>
        <dbReference type="ARBA" id="ARBA00004651"/>
    </source>
</evidence>
<accession>A0A818WQJ6</accession>
<evidence type="ECO:0000256" key="7">
    <source>
        <dbReference type="ARBA" id="ARBA00023157"/>
    </source>
</evidence>
<gene>
    <name evidence="14" type="ORF">CJN711_LOCUS2482</name>
    <name evidence="15" type="ORF">KQP761_LOCUS4109</name>
    <name evidence="16" type="ORF">MBJ925_LOCUS10903</name>
    <name evidence="20" type="ORF">OVN521_LOCUS2244</name>
    <name evidence="19" type="ORF">UXM345_LOCUS742</name>
    <name evidence="17" type="ORF">WKI299_LOCUS30292</name>
    <name evidence="18" type="ORF">XDN619_LOCUS29631</name>
</gene>
<evidence type="ECO:0000256" key="4">
    <source>
        <dbReference type="ARBA" id="ARBA00022989"/>
    </source>
</evidence>
<evidence type="ECO:0000259" key="13">
    <source>
        <dbReference type="PROSITE" id="PS50262"/>
    </source>
</evidence>
<dbReference type="GO" id="GO:0004930">
    <property type="term" value="F:G protein-coupled receptor activity"/>
    <property type="evidence" value="ECO:0007669"/>
    <property type="project" value="UniProtKB-KW"/>
</dbReference>
<evidence type="ECO:0000256" key="10">
    <source>
        <dbReference type="ARBA" id="ARBA00023224"/>
    </source>
</evidence>
<dbReference type="EMBL" id="CAJNOV010000150">
    <property type="protein sequence ID" value="CAF1003788.1"/>
    <property type="molecule type" value="Genomic_DNA"/>
</dbReference>
<dbReference type="PROSITE" id="PS50262">
    <property type="entry name" value="G_PROTEIN_RECEP_F1_2"/>
    <property type="match status" value="1"/>
</dbReference>
<evidence type="ECO:0000256" key="5">
    <source>
        <dbReference type="ARBA" id="ARBA00023040"/>
    </source>
</evidence>
<feature type="transmembrane region" description="Helical" evidence="12">
    <location>
        <begin position="190"/>
        <end position="210"/>
    </location>
</feature>
<reference evidence="19" key="1">
    <citation type="submission" date="2021-02" db="EMBL/GenBank/DDBJ databases">
        <authorList>
            <person name="Nowell W R."/>
        </authorList>
    </citation>
    <scope>NUCLEOTIDE SEQUENCE</scope>
</reference>
<dbReference type="Proteomes" id="UP000663842">
    <property type="component" value="Unassembled WGS sequence"/>
</dbReference>
<dbReference type="AlphaFoldDB" id="A0A818WQJ6"/>
<dbReference type="InterPro" id="IPR000276">
    <property type="entry name" value="GPCR_Rhodpsn"/>
</dbReference>
<feature type="domain" description="G-protein coupled receptors family 1 profile" evidence="13">
    <location>
        <begin position="40"/>
        <end position="301"/>
    </location>
</feature>
<dbReference type="EMBL" id="CAJOBG010000171">
    <property type="protein sequence ID" value="CAF3771106.1"/>
    <property type="molecule type" value="Genomic_DNA"/>
</dbReference>
<evidence type="ECO:0000256" key="9">
    <source>
        <dbReference type="ARBA" id="ARBA00023180"/>
    </source>
</evidence>
<keyword evidence="8 11" id="KW-0675">Receptor</keyword>
<keyword evidence="9" id="KW-0325">Glycoprotein</keyword>
<keyword evidence="4 12" id="KW-1133">Transmembrane helix</keyword>
<dbReference type="PROSITE" id="PS00237">
    <property type="entry name" value="G_PROTEIN_RECEP_F1_1"/>
    <property type="match status" value="1"/>
</dbReference>
<evidence type="ECO:0000313" key="20">
    <source>
        <dbReference type="EMBL" id="CAF3771106.1"/>
    </source>
</evidence>
<keyword evidence="22" id="KW-1185">Reference proteome</keyword>
<evidence type="ECO:0000256" key="2">
    <source>
        <dbReference type="ARBA" id="ARBA00022475"/>
    </source>
</evidence>
<dbReference type="OrthoDB" id="9445642at2759"/>
<feature type="transmembrane region" description="Helical" evidence="12">
    <location>
        <begin position="239"/>
        <end position="257"/>
    </location>
</feature>
<keyword evidence="6 12" id="KW-0472">Membrane</keyword>
<comment type="caution">
    <text evidence="19">The sequence shown here is derived from an EMBL/GenBank/DDBJ whole genome shotgun (WGS) entry which is preliminary data.</text>
</comment>
<evidence type="ECO:0000313" key="16">
    <source>
        <dbReference type="EMBL" id="CAF2037357.1"/>
    </source>
</evidence>
<evidence type="ECO:0000313" key="15">
    <source>
        <dbReference type="EMBL" id="CAF1287596.1"/>
    </source>
</evidence>
<evidence type="ECO:0000313" key="19">
    <source>
        <dbReference type="EMBL" id="CAF3729620.1"/>
    </source>
</evidence>
<dbReference type="EMBL" id="CAJNOW010000632">
    <property type="protein sequence ID" value="CAF1287596.1"/>
    <property type="molecule type" value="Genomic_DNA"/>
</dbReference>
<dbReference type="Proteomes" id="UP000663887">
    <property type="component" value="Unassembled WGS sequence"/>
</dbReference>
<dbReference type="EMBL" id="CAJNRF010013703">
    <property type="protein sequence ID" value="CAF2151060.1"/>
    <property type="molecule type" value="Genomic_DNA"/>
</dbReference>
<dbReference type="EMBL" id="CAJNRG010014478">
    <property type="protein sequence ID" value="CAF2156174.1"/>
    <property type="molecule type" value="Genomic_DNA"/>
</dbReference>
<dbReference type="Proteomes" id="UP000663866">
    <property type="component" value="Unassembled WGS sequence"/>
</dbReference>
<feature type="transmembrane region" description="Helical" evidence="12">
    <location>
        <begin position="61"/>
        <end position="81"/>
    </location>
</feature>
<organism evidence="19 21">
    <name type="scientific">Rotaria magnacalcarata</name>
    <dbReference type="NCBI Taxonomy" id="392030"/>
    <lineage>
        <taxon>Eukaryota</taxon>
        <taxon>Metazoa</taxon>
        <taxon>Spiralia</taxon>
        <taxon>Gnathifera</taxon>
        <taxon>Rotifera</taxon>
        <taxon>Eurotatoria</taxon>
        <taxon>Bdelloidea</taxon>
        <taxon>Philodinida</taxon>
        <taxon>Philodinidae</taxon>
        <taxon>Rotaria</taxon>
    </lineage>
</organism>
<dbReference type="GO" id="GO:0005886">
    <property type="term" value="C:plasma membrane"/>
    <property type="evidence" value="ECO:0007669"/>
    <property type="project" value="UniProtKB-SubCell"/>
</dbReference>
<dbReference type="SUPFAM" id="SSF81321">
    <property type="entry name" value="Family A G protein-coupled receptor-like"/>
    <property type="match status" value="1"/>
</dbReference>
<dbReference type="Proteomes" id="UP000663834">
    <property type="component" value="Unassembled WGS sequence"/>
</dbReference>
<dbReference type="InterPro" id="IPR017452">
    <property type="entry name" value="GPCR_Rhodpsn_7TM"/>
</dbReference>
<dbReference type="EMBL" id="CAJNRE010004613">
    <property type="protein sequence ID" value="CAF2037357.1"/>
    <property type="molecule type" value="Genomic_DNA"/>
</dbReference>
<evidence type="ECO:0000256" key="3">
    <source>
        <dbReference type="ARBA" id="ARBA00022692"/>
    </source>
</evidence>
<dbReference type="EMBL" id="CAJOBF010000034">
    <property type="protein sequence ID" value="CAF3729620.1"/>
    <property type="molecule type" value="Genomic_DNA"/>
</dbReference>
<keyword evidence="10 11" id="KW-0807">Transducer</keyword>
<feature type="transmembrane region" description="Helical" evidence="12">
    <location>
        <begin position="27"/>
        <end position="49"/>
    </location>
</feature>
<keyword evidence="5 11" id="KW-0297">G-protein coupled receptor</keyword>
<evidence type="ECO:0000313" key="14">
    <source>
        <dbReference type="EMBL" id="CAF1003788.1"/>
    </source>
</evidence>
<dbReference type="PANTHER" id="PTHR45695:SF23">
    <property type="entry name" value="GALANIN-LIKE G-PROTEIN COUPLED RECEPTOR NPR-9"/>
    <property type="match status" value="1"/>
</dbReference>
<evidence type="ECO:0000313" key="18">
    <source>
        <dbReference type="EMBL" id="CAF2156174.1"/>
    </source>
</evidence>
<dbReference type="PRINTS" id="PR00237">
    <property type="entry name" value="GPCRRHODOPSN"/>
</dbReference>
<evidence type="ECO:0000256" key="8">
    <source>
        <dbReference type="ARBA" id="ARBA00023170"/>
    </source>
</evidence>
<comment type="similarity">
    <text evidence="11">Belongs to the G-protein coupled receptor 1 family.</text>
</comment>
<evidence type="ECO:0000256" key="6">
    <source>
        <dbReference type="ARBA" id="ARBA00023136"/>
    </source>
</evidence>
<evidence type="ECO:0000256" key="11">
    <source>
        <dbReference type="RuleBase" id="RU000688"/>
    </source>
</evidence>
<name>A0A818WQJ6_9BILA</name>
<evidence type="ECO:0000256" key="12">
    <source>
        <dbReference type="SAM" id="Phobius"/>
    </source>
</evidence>
<dbReference type="Proteomes" id="UP000663824">
    <property type="component" value="Unassembled WGS sequence"/>
</dbReference>
<keyword evidence="7" id="KW-1015">Disulfide bond</keyword>
<keyword evidence="2" id="KW-1003">Cell membrane</keyword>